<evidence type="ECO:0000256" key="1">
    <source>
        <dbReference type="SAM" id="Phobius"/>
    </source>
</evidence>
<comment type="caution">
    <text evidence="2">The sequence shown here is derived from an EMBL/GenBank/DDBJ whole genome shotgun (WGS) entry which is preliminary data.</text>
</comment>
<keyword evidence="1" id="KW-0812">Transmembrane</keyword>
<proteinExistence type="predicted"/>
<sequence>MDKDNDALKASEEQMLYAHFLMIGVLAGLAVMGITYFIYLSGMLPSHVDMSYLPQVWGKNVNEYLELTQTPHGWGWTALLMKGDFLNYIGFALLALLTVVCYLVLVRGYFRQKDWIYMSISVLEIIVLCVAASGLLGGGGH</sequence>
<dbReference type="Proteomes" id="UP000189670">
    <property type="component" value="Unassembled WGS sequence"/>
</dbReference>
<feature type="transmembrane region" description="Helical" evidence="1">
    <location>
        <begin position="20"/>
        <end position="40"/>
    </location>
</feature>
<evidence type="ECO:0008006" key="4">
    <source>
        <dbReference type="Google" id="ProtNLM"/>
    </source>
</evidence>
<accession>A0A1V1PIA2</accession>
<feature type="transmembrane region" description="Helical" evidence="1">
    <location>
        <begin position="115"/>
        <end position="136"/>
    </location>
</feature>
<dbReference type="EMBL" id="ATBP01000008">
    <property type="protein sequence ID" value="ETR74415.1"/>
    <property type="molecule type" value="Genomic_DNA"/>
</dbReference>
<protein>
    <recommendedName>
        <fullName evidence="4">DUF1634 domain-containing protein</fullName>
    </recommendedName>
</protein>
<organism evidence="2 3">
    <name type="scientific">Candidatus Magnetoglobus multicellularis str. Araruama</name>
    <dbReference type="NCBI Taxonomy" id="890399"/>
    <lineage>
        <taxon>Bacteria</taxon>
        <taxon>Pseudomonadati</taxon>
        <taxon>Thermodesulfobacteriota</taxon>
        <taxon>Desulfobacteria</taxon>
        <taxon>Desulfobacterales</taxon>
        <taxon>Desulfobacteraceae</taxon>
        <taxon>Candidatus Magnetoglobus</taxon>
    </lineage>
</organism>
<name>A0A1V1PIA2_9BACT</name>
<reference evidence="3" key="1">
    <citation type="submission" date="2012-11" db="EMBL/GenBank/DDBJ databases">
        <authorList>
            <person name="Lucero-Rivera Y.E."/>
            <person name="Tovar-Ramirez D."/>
        </authorList>
    </citation>
    <scope>NUCLEOTIDE SEQUENCE [LARGE SCALE GENOMIC DNA]</scope>
    <source>
        <strain evidence="3">Araruama</strain>
    </source>
</reference>
<dbReference type="AlphaFoldDB" id="A0A1V1PIA2"/>
<gene>
    <name evidence="2" type="ORF">OMM_06350</name>
</gene>
<keyword evidence="1" id="KW-1133">Transmembrane helix</keyword>
<keyword evidence="1" id="KW-0472">Membrane</keyword>
<evidence type="ECO:0000313" key="2">
    <source>
        <dbReference type="EMBL" id="ETR74415.1"/>
    </source>
</evidence>
<feature type="transmembrane region" description="Helical" evidence="1">
    <location>
        <begin position="85"/>
        <end position="106"/>
    </location>
</feature>
<evidence type="ECO:0000313" key="3">
    <source>
        <dbReference type="Proteomes" id="UP000189670"/>
    </source>
</evidence>